<dbReference type="InterPro" id="IPR036942">
    <property type="entry name" value="Beta-barrel_TonB_sf"/>
</dbReference>
<gene>
    <name evidence="11" type="ORF">S03H2_26449</name>
</gene>
<evidence type="ECO:0000256" key="2">
    <source>
        <dbReference type="ARBA" id="ARBA00022448"/>
    </source>
</evidence>
<dbReference type="GO" id="GO:0006826">
    <property type="term" value="P:iron ion transport"/>
    <property type="evidence" value="ECO:0007669"/>
    <property type="project" value="UniProtKB-KW"/>
</dbReference>
<keyword evidence="2" id="KW-0813">Transport</keyword>
<dbReference type="Pfam" id="PF07715">
    <property type="entry name" value="Plug"/>
    <property type="match status" value="1"/>
</dbReference>
<evidence type="ECO:0000256" key="5">
    <source>
        <dbReference type="ARBA" id="ARBA00023004"/>
    </source>
</evidence>
<keyword evidence="8" id="KW-0472">Membrane</keyword>
<dbReference type="Gene3D" id="2.40.170.20">
    <property type="entry name" value="TonB-dependent receptor, beta-barrel domain"/>
    <property type="match status" value="1"/>
</dbReference>
<accession>X1H1D1</accession>
<comment type="caution">
    <text evidence="11">The sequence shown here is derived from an EMBL/GenBank/DDBJ whole genome shotgun (WGS) entry which is preliminary data.</text>
</comment>
<dbReference type="SUPFAM" id="SSF56935">
    <property type="entry name" value="Porins"/>
    <property type="match status" value="1"/>
</dbReference>
<comment type="subcellular location">
    <subcellularLocation>
        <location evidence="1">Cell outer membrane</location>
        <topology evidence="1">Multi-pass membrane protein</topology>
    </subcellularLocation>
</comment>
<evidence type="ECO:0000256" key="3">
    <source>
        <dbReference type="ARBA" id="ARBA00022496"/>
    </source>
</evidence>
<keyword evidence="4" id="KW-0812">Transmembrane</keyword>
<protein>
    <recommendedName>
        <fullName evidence="10">TonB-dependent receptor plug domain-containing protein</fullName>
    </recommendedName>
</protein>
<sequence>LVVIDGVPLRNSQTGHHNMDLPLTIDDIERVEVLKGPGARAYGSNAYGGVVNIITRSDSPLKTQLSATAGQFALKEGRISHRGPLLGLAQRISLARKISSGYIPD</sequence>
<keyword evidence="9" id="KW-0998">Cell outer membrane</keyword>
<evidence type="ECO:0000256" key="6">
    <source>
        <dbReference type="ARBA" id="ARBA00023065"/>
    </source>
</evidence>
<feature type="non-terminal residue" evidence="11">
    <location>
        <position position="105"/>
    </location>
</feature>
<evidence type="ECO:0000256" key="1">
    <source>
        <dbReference type="ARBA" id="ARBA00004571"/>
    </source>
</evidence>
<dbReference type="PROSITE" id="PS52016">
    <property type="entry name" value="TONB_DEPENDENT_REC_3"/>
    <property type="match status" value="1"/>
</dbReference>
<dbReference type="EMBL" id="BARU01015346">
    <property type="protein sequence ID" value="GAH50915.1"/>
    <property type="molecule type" value="Genomic_DNA"/>
</dbReference>
<name>X1H1D1_9ZZZZ</name>
<dbReference type="PANTHER" id="PTHR32552">
    <property type="entry name" value="FERRICHROME IRON RECEPTOR-RELATED"/>
    <property type="match status" value="1"/>
</dbReference>
<keyword evidence="5" id="KW-0408">Iron</keyword>
<proteinExistence type="predicted"/>
<evidence type="ECO:0000259" key="10">
    <source>
        <dbReference type="Pfam" id="PF07715"/>
    </source>
</evidence>
<feature type="non-terminal residue" evidence="11">
    <location>
        <position position="1"/>
    </location>
</feature>
<keyword evidence="7" id="KW-0798">TonB box</keyword>
<dbReference type="PANTHER" id="PTHR32552:SF81">
    <property type="entry name" value="TONB-DEPENDENT OUTER MEMBRANE RECEPTOR"/>
    <property type="match status" value="1"/>
</dbReference>
<dbReference type="AlphaFoldDB" id="X1H1D1"/>
<evidence type="ECO:0000256" key="4">
    <source>
        <dbReference type="ARBA" id="ARBA00022692"/>
    </source>
</evidence>
<feature type="domain" description="TonB-dependent receptor plug" evidence="10">
    <location>
        <begin position="1"/>
        <end position="50"/>
    </location>
</feature>
<dbReference type="GO" id="GO:0009279">
    <property type="term" value="C:cell outer membrane"/>
    <property type="evidence" value="ECO:0007669"/>
    <property type="project" value="UniProtKB-SubCell"/>
</dbReference>
<evidence type="ECO:0000313" key="11">
    <source>
        <dbReference type="EMBL" id="GAH50915.1"/>
    </source>
</evidence>
<evidence type="ECO:0000256" key="8">
    <source>
        <dbReference type="ARBA" id="ARBA00023136"/>
    </source>
</evidence>
<dbReference type="InterPro" id="IPR012910">
    <property type="entry name" value="Plug_dom"/>
</dbReference>
<dbReference type="InterPro" id="IPR039426">
    <property type="entry name" value="TonB-dep_rcpt-like"/>
</dbReference>
<evidence type="ECO:0000256" key="7">
    <source>
        <dbReference type="ARBA" id="ARBA00023077"/>
    </source>
</evidence>
<reference evidence="11" key="1">
    <citation type="journal article" date="2014" name="Front. Microbiol.">
        <title>High frequency of phylogenetically diverse reductive dehalogenase-homologous genes in deep subseafloor sedimentary metagenomes.</title>
        <authorList>
            <person name="Kawai M."/>
            <person name="Futagami T."/>
            <person name="Toyoda A."/>
            <person name="Takaki Y."/>
            <person name="Nishi S."/>
            <person name="Hori S."/>
            <person name="Arai W."/>
            <person name="Tsubouchi T."/>
            <person name="Morono Y."/>
            <person name="Uchiyama I."/>
            <person name="Ito T."/>
            <person name="Fujiyama A."/>
            <person name="Inagaki F."/>
            <person name="Takami H."/>
        </authorList>
    </citation>
    <scope>NUCLEOTIDE SEQUENCE</scope>
    <source>
        <strain evidence="11">Expedition CK06-06</strain>
    </source>
</reference>
<organism evidence="11">
    <name type="scientific">marine sediment metagenome</name>
    <dbReference type="NCBI Taxonomy" id="412755"/>
    <lineage>
        <taxon>unclassified sequences</taxon>
        <taxon>metagenomes</taxon>
        <taxon>ecological metagenomes</taxon>
    </lineage>
</organism>
<keyword evidence="3" id="KW-0410">Iron transport</keyword>
<keyword evidence="6" id="KW-0406">Ion transport</keyword>
<evidence type="ECO:0000256" key="9">
    <source>
        <dbReference type="ARBA" id="ARBA00023237"/>
    </source>
</evidence>